<sequence length="147" mass="16953">MRIFEVYRCNKVLMIDAMGEMTTETRVNAVTEAVKAASESLEDAVTESTLLELHKRLGHIARGNKYLINFIDYSTNYVCVFLTKNKADATKEFEHFLVYFEKRFNCRIHVQRTDGGKEYVNVDPFCKETGVRRQISERENQASNGKA</sequence>
<dbReference type="InterPro" id="IPR001584">
    <property type="entry name" value="Integrase_cat-core"/>
</dbReference>
<dbReference type="EMBL" id="QXFT01000494">
    <property type="protein sequence ID" value="KAE9342363.1"/>
    <property type="molecule type" value="Genomic_DNA"/>
</dbReference>
<dbReference type="InterPro" id="IPR012337">
    <property type="entry name" value="RNaseH-like_sf"/>
</dbReference>
<comment type="caution">
    <text evidence="2">The sequence shown here is derived from an EMBL/GenBank/DDBJ whole genome shotgun (WGS) entry which is preliminary data.</text>
</comment>
<keyword evidence="3" id="KW-1185">Reference proteome</keyword>
<dbReference type="AlphaFoldDB" id="A0A6A4FMR7"/>
<dbReference type="Proteomes" id="UP000434957">
    <property type="component" value="Unassembled WGS sequence"/>
</dbReference>
<dbReference type="PROSITE" id="PS50994">
    <property type="entry name" value="INTEGRASE"/>
    <property type="match status" value="1"/>
</dbReference>
<name>A0A6A4FMR7_9STRA</name>
<dbReference type="GO" id="GO:0015074">
    <property type="term" value="P:DNA integration"/>
    <property type="evidence" value="ECO:0007669"/>
    <property type="project" value="InterPro"/>
</dbReference>
<dbReference type="PANTHER" id="PTHR42648">
    <property type="entry name" value="TRANSPOSASE, PUTATIVE-RELATED"/>
    <property type="match status" value="1"/>
</dbReference>
<evidence type="ECO:0000259" key="1">
    <source>
        <dbReference type="PROSITE" id="PS50994"/>
    </source>
</evidence>
<dbReference type="Gene3D" id="3.30.420.10">
    <property type="entry name" value="Ribonuclease H-like superfamily/Ribonuclease H"/>
    <property type="match status" value="1"/>
</dbReference>
<evidence type="ECO:0000313" key="2">
    <source>
        <dbReference type="EMBL" id="KAE9342363.1"/>
    </source>
</evidence>
<accession>A0A6A4FMR7</accession>
<organism evidence="2 3">
    <name type="scientific">Phytophthora rubi</name>
    <dbReference type="NCBI Taxonomy" id="129364"/>
    <lineage>
        <taxon>Eukaryota</taxon>
        <taxon>Sar</taxon>
        <taxon>Stramenopiles</taxon>
        <taxon>Oomycota</taxon>
        <taxon>Peronosporomycetes</taxon>
        <taxon>Peronosporales</taxon>
        <taxon>Peronosporaceae</taxon>
        <taxon>Phytophthora</taxon>
    </lineage>
</organism>
<gene>
    <name evidence="2" type="ORF">PR003_g9515</name>
</gene>
<dbReference type="SUPFAM" id="SSF53098">
    <property type="entry name" value="Ribonuclease H-like"/>
    <property type="match status" value="1"/>
</dbReference>
<dbReference type="InterPro" id="IPR039537">
    <property type="entry name" value="Retrotran_Ty1/copia-like"/>
</dbReference>
<proteinExistence type="predicted"/>
<reference evidence="2 3" key="1">
    <citation type="submission" date="2018-08" db="EMBL/GenBank/DDBJ databases">
        <title>Genomic investigation of the strawberry pathogen Phytophthora fragariae indicates pathogenicity is determined by transcriptional variation in three key races.</title>
        <authorList>
            <person name="Adams T.M."/>
            <person name="Armitage A.D."/>
            <person name="Sobczyk M.K."/>
            <person name="Bates H.J."/>
            <person name="Dunwell J.M."/>
            <person name="Nellist C.F."/>
            <person name="Harrison R.J."/>
        </authorList>
    </citation>
    <scope>NUCLEOTIDE SEQUENCE [LARGE SCALE GENOMIC DNA]</scope>
    <source>
        <strain evidence="2 3">SCRP333</strain>
    </source>
</reference>
<evidence type="ECO:0000313" key="3">
    <source>
        <dbReference type="Proteomes" id="UP000434957"/>
    </source>
</evidence>
<dbReference type="GO" id="GO:0003676">
    <property type="term" value="F:nucleic acid binding"/>
    <property type="evidence" value="ECO:0007669"/>
    <property type="project" value="InterPro"/>
</dbReference>
<dbReference type="PANTHER" id="PTHR42648:SF28">
    <property type="entry name" value="TRANSPOSON-ENCODED PROTEIN WITH RIBONUCLEASE H-LIKE AND RETROVIRUS ZINC FINGER-LIKE DOMAINS"/>
    <property type="match status" value="1"/>
</dbReference>
<dbReference type="InterPro" id="IPR036397">
    <property type="entry name" value="RNaseH_sf"/>
</dbReference>
<feature type="domain" description="Integrase catalytic" evidence="1">
    <location>
        <begin position="31"/>
        <end position="147"/>
    </location>
</feature>
<protein>
    <recommendedName>
        <fullName evidence="1">Integrase catalytic domain-containing protein</fullName>
    </recommendedName>
</protein>